<dbReference type="EMBL" id="KM283890">
    <property type="protein sequence ID" value="AKI32387.1"/>
    <property type="molecule type" value="mRNA"/>
</dbReference>
<keyword evidence="5" id="KW-0469">Meiosis</keyword>
<dbReference type="AlphaFoldDB" id="A0A0K0MXP2"/>
<evidence type="ECO:0000256" key="3">
    <source>
        <dbReference type="ARBA" id="ARBA00022454"/>
    </source>
</evidence>
<comment type="subcellular location">
    <subcellularLocation>
        <location evidence="2">Chromosome</location>
    </subcellularLocation>
    <subcellularLocation>
        <location evidence="1">Nucleus</location>
    </subcellularLocation>
</comment>
<dbReference type="Pfam" id="PF02301">
    <property type="entry name" value="HORMA"/>
    <property type="match status" value="1"/>
</dbReference>
<evidence type="ECO:0000256" key="1">
    <source>
        <dbReference type="ARBA" id="ARBA00004123"/>
    </source>
</evidence>
<dbReference type="InterPro" id="IPR036570">
    <property type="entry name" value="HORMA_dom_sf"/>
</dbReference>
<sequence>MAQAQAQTAQETVISPTESLELVRALLRVSVYHVAYLRGLFPDQHFKGMDMANLDGMHIKMLRPKCSDSQRLVDWIEHGVHDAIKKMFLKTLYFGIASNLEGSKLIEEYVFNFIYGDGGTVEMSLTAKGKAVNSSSQASVNSVRFQVIRLMRMLVQLCNTLDKVPDERYLFMKLAYYDHVPDDYEPPFFRSQPDCGPAHFERRPFAMQVGNVTTNHHTVSLKLKSVL</sequence>
<dbReference type="SUPFAM" id="SSF56019">
    <property type="entry name" value="The spindle assembly checkpoint protein mad2"/>
    <property type="match status" value="1"/>
</dbReference>
<gene>
    <name evidence="7" type="primary">hop1</name>
</gene>
<evidence type="ECO:0000256" key="5">
    <source>
        <dbReference type="ARBA" id="ARBA00023254"/>
    </source>
</evidence>
<feature type="domain" description="HORMA" evidence="6">
    <location>
        <begin position="17"/>
        <end position="223"/>
    </location>
</feature>
<dbReference type="InterPro" id="IPR051294">
    <property type="entry name" value="HORMA_MeioticProgression"/>
</dbReference>
<keyword evidence="3" id="KW-0158">Chromosome</keyword>
<reference evidence="7" key="1">
    <citation type="submission" date="2014-08" db="EMBL/GenBank/DDBJ databases">
        <title>Underestimated sexuality in green algae.</title>
        <authorList>
            <person name="Pazoutova M."/>
            <person name="Fucikova K."/>
            <person name="Rindi F."/>
        </authorList>
    </citation>
    <scope>NUCLEOTIDE SEQUENCE</scope>
    <source>
        <strain evidence="7">SAG 211-9b</strain>
    </source>
</reference>
<dbReference type="PROSITE" id="PS50815">
    <property type="entry name" value="HORMA"/>
    <property type="match status" value="1"/>
</dbReference>
<dbReference type="PANTHER" id="PTHR48225:SF7">
    <property type="entry name" value="MEIOSIS-SPECIFIC PROTEIN HOP1"/>
    <property type="match status" value="1"/>
</dbReference>
<dbReference type="GO" id="GO:0051321">
    <property type="term" value="P:meiotic cell cycle"/>
    <property type="evidence" value="ECO:0007669"/>
    <property type="project" value="UniProtKB-KW"/>
</dbReference>
<dbReference type="PANTHER" id="PTHR48225">
    <property type="entry name" value="HORMA DOMAIN-CONTAINING PROTEIN 1"/>
    <property type="match status" value="1"/>
</dbReference>
<evidence type="ECO:0000313" key="7">
    <source>
        <dbReference type="EMBL" id="AKI32387.1"/>
    </source>
</evidence>
<feature type="non-terminal residue" evidence="7">
    <location>
        <position position="227"/>
    </location>
</feature>
<evidence type="ECO:0000256" key="2">
    <source>
        <dbReference type="ARBA" id="ARBA00004286"/>
    </source>
</evidence>
<dbReference type="Gene3D" id="3.30.900.10">
    <property type="entry name" value="HORMA domain"/>
    <property type="match status" value="1"/>
</dbReference>
<evidence type="ECO:0000256" key="4">
    <source>
        <dbReference type="ARBA" id="ARBA00023242"/>
    </source>
</evidence>
<protein>
    <submittedName>
        <fullName evidence="7">Homologous pairing protein 1</fullName>
    </submittedName>
</protein>
<evidence type="ECO:0000259" key="6">
    <source>
        <dbReference type="PROSITE" id="PS50815"/>
    </source>
</evidence>
<name>A0A0K0MXP2_9CHLO</name>
<accession>A0A0K0MXP2</accession>
<dbReference type="GO" id="GO:0005634">
    <property type="term" value="C:nucleus"/>
    <property type="evidence" value="ECO:0007669"/>
    <property type="project" value="UniProtKB-SubCell"/>
</dbReference>
<organism evidence="7">
    <name type="scientific">Watanabea reniformis</name>
    <dbReference type="NCBI Taxonomy" id="191674"/>
    <lineage>
        <taxon>Eukaryota</taxon>
        <taxon>Viridiplantae</taxon>
        <taxon>Chlorophyta</taxon>
        <taxon>core chlorophytes</taxon>
        <taxon>Trebouxiophyceae</taxon>
        <taxon>Watanabeales</taxon>
        <taxon>Watanabeaceae</taxon>
        <taxon>Watanabea</taxon>
    </lineage>
</organism>
<dbReference type="InterPro" id="IPR003511">
    <property type="entry name" value="HORMA_dom"/>
</dbReference>
<proteinExistence type="evidence at transcript level"/>
<keyword evidence="4" id="KW-0539">Nucleus</keyword>
<dbReference type="GO" id="GO:0005694">
    <property type="term" value="C:chromosome"/>
    <property type="evidence" value="ECO:0007669"/>
    <property type="project" value="UniProtKB-SubCell"/>
</dbReference>